<dbReference type="EMBL" id="JAUFQS010000019">
    <property type="protein sequence ID" value="MDN3689118.1"/>
    <property type="molecule type" value="Genomic_DNA"/>
</dbReference>
<evidence type="ECO:0000313" key="1">
    <source>
        <dbReference type="EMBL" id="MDN3689118.1"/>
    </source>
</evidence>
<dbReference type="Proteomes" id="UP001236663">
    <property type="component" value="Unassembled WGS sequence"/>
</dbReference>
<gene>
    <name evidence="1" type="ORF">QWZ15_14865</name>
</gene>
<accession>A0ABT8CBE4</accession>
<comment type="caution">
    <text evidence="1">The sequence shown here is derived from an EMBL/GenBank/DDBJ whole genome shotgun (WGS) entry which is preliminary data.</text>
</comment>
<name>A0ABT8CBE4_9BACT</name>
<sequence length="98" mass="11060">MALSCLKRLFSIIDRKINNPKTAAQRAYAYLAILQITPFNPSFLSALNFDLWPDYEDGLQYCCALSGNCDIILTTNSPDFFASELPVIDPLNFVLQHQ</sequence>
<proteinExistence type="predicted"/>
<keyword evidence="2" id="KW-1185">Reference proteome</keyword>
<evidence type="ECO:0000313" key="2">
    <source>
        <dbReference type="Proteomes" id="UP001236663"/>
    </source>
</evidence>
<dbReference type="RefSeq" id="WP_163386968.1">
    <property type="nucleotide sequence ID" value="NZ_JAUFQS010000019.1"/>
</dbReference>
<reference evidence="2" key="1">
    <citation type="journal article" date="2019" name="Int. J. Syst. Evol. Microbiol.">
        <title>The Global Catalogue of Microorganisms (GCM) 10K type strain sequencing project: providing services to taxonomists for standard genome sequencing and annotation.</title>
        <authorList>
            <consortium name="The Broad Institute Genomics Platform"/>
            <consortium name="The Broad Institute Genome Sequencing Center for Infectious Disease"/>
            <person name="Wu L."/>
            <person name="Ma J."/>
        </authorList>
    </citation>
    <scope>NUCLEOTIDE SEQUENCE [LARGE SCALE GENOMIC DNA]</scope>
    <source>
        <strain evidence="2">CECT 7706</strain>
    </source>
</reference>
<protein>
    <submittedName>
        <fullName evidence="1">PIN domain-containing protein</fullName>
    </submittedName>
</protein>
<organism evidence="1 2">
    <name type="scientific">Cyclobacterium jeungdonense</name>
    <dbReference type="NCBI Taxonomy" id="708087"/>
    <lineage>
        <taxon>Bacteria</taxon>
        <taxon>Pseudomonadati</taxon>
        <taxon>Bacteroidota</taxon>
        <taxon>Cytophagia</taxon>
        <taxon>Cytophagales</taxon>
        <taxon>Cyclobacteriaceae</taxon>
        <taxon>Cyclobacterium</taxon>
    </lineage>
</organism>